<evidence type="ECO:0000313" key="3">
    <source>
        <dbReference type="Proteomes" id="UP000253782"/>
    </source>
</evidence>
<keyword evidence="3" id="KW-1185">Reference proteome</keyword>
<dbReference type="AlphaFoldDB" id="A0A369UIC3"/>
<dbReference type="EMBL" id="QQAH01000019">
    <property type="protein sequence ID" value="RDD80247.1"/>
    <property type="molecule type" value="Genomic_DNA"/>
</dbReference>
<reference evidence="2 3" key="1">
    <citation type="submission" date="2018-07" db="EMBL/GenBank/DDBJ databases">
        <title>Dyella tabacisoli L4-6T, whole genome shotgun sequence.</title>
        <authorList>
            <person name="Zhou X.-K."/>
            <person name="Li W.-J."/>
            <person name="Duan Y.-Q."/>
        </authorList>
    </citation>
    <scope>NUCLEOTIDE SEQUENCE [LARGE SCALE GENOMIC DNA]</scope>
    <source>
        <strain evidence="2 3">L4-6</strain>
    </source>
</reference>
<gene>
    <name evidence="2" type="ORF">DVJ77_18245</name>
</gene>
<name>A0A369UIC3_9GAMM</name>
<dbReference type="Proteomes" id="UP000253782">
    <property type="component" value="Unassembled WGS sequence"/>
</dbReference>
<feature type="region of interest" description="Disordered" evidence="1">
    <location>
        <begin position="1"/>
        <end position="56"/>
    </location>
</feature>
<proteinExistence type="predicted"/>
<dbReference type="RefSeq" id="WP_114846953.1">
    <property type="nucleotide sequence ID" value="NZ_JBHSPE010000012.1"/>
</dbReference>
<evidence type="ECO:0000256" key="1">
    <source>
        <dbReference type="SAM" id="MobiDB-lite"/>
    </source>
</evidence>
<accession>A0A369UIC3</accession>
<organism evidence="2 3">
    <name type="scientific">Dyella tabacisoli</name>
    <dbReference type="NCBI Taxonomy" id="2282381"/>
    <lineage>
        <taxon>Bacteria</taxon>
        <taxon>Pseudomonadati</taxon>
        <taxon>Pseudomonadota</taxon>
        <taxon>Gammaproteobacteria</taxon>
        <taxon>Lysobacterales</taxon>
        <taxon>Rhodanobacteraceae</taxon>
        <taxon>Dyella</taxon>
    </lineage>
</organism>
<comment type="caution">
    <text evidence="2">The sequence shown here is derived from an EMBL/GenBank/DDBJ whole genome shotgun (WGS) entry which is preliminary data.</text>
</comment>
<sequence>MNLSDLAQTLEEQADEGQTDEERVAAEQANEERNLAPDATRTDVDAGTELFPGDSGTLPLEARRALCQLLAGPSIDAQRHAQLWPALSRNEAAIRMRLAELFLELVIDREAGVAFTRQADTGEQETPTLLRTQPLTFIDSVLLLHLRQQLAEADAQGRRAVVEEETLSDQLSVYEKNLSTDRAGFMKRVAAAIAKMRDNHILTLLRGSEGRYEVSPVLKLLFSAEDVQALGQVYRELREGTDAAESHADENAQDVDPA</sequence>
<dbReference type="Pfam" id="PF13835">
    <property type="entry name" value="DUF4194"/>
    <property type="match status" value="1"/>
</dbReference>
<dbReference type="InterPro" id="IPR025449">
    <property type="entry name" value="JetB"/>
</dbReference>
<feature type="compositionally biased region" description="Polar residues" evidence="1">
    <location>
        <begin position="1"/>
        <end position="11"/>
    </location>
</feature>
<evidence type="ECO:0000313" key="2">
    <source>
        <dbReference type="EMBL" id="RDD80247.1"/>
    </source>
</evidence>
<dbReference type="OrthoDB" id="3725402at2"/>
<feature type="compositionally biased region" description="Basic and acidic residues" evidence="1">
    <location>
        <begin position="20"/>
        <end position="44"/>
    </location>
</feature>
<protein>
    <submittedName>
        <fullName evidence="2">DUF4194 domain-containing protein</fullName>
    </submittedName>
</protein>